<evidence type="ECO:0000313" key="2">
    <source>
        <dbReference type="Proteomes" id="UP000789702"/>
    </source>
</evidence>
<keyword evidence="2" id="KW-1185">Reference proteome</keyword>
<proteinExistence type="predicted"/>
<accession>A0ACA9NXU0</accession>
<evidence type="ECO:0000313" key="1">
    <source>
        <dbReference type="EMBL" id="CAG8681498.1"/>
    </source>
</evidence>
<dbReference type="EMBL" id="CAJVPU010021492">
    <property type="protein sequence ID" value="CAG8681498.1"/>
    <property type="molecule type" value="Genomic_DNA"/>
</dbReference>
<dbReference type="Proteomes" id="UP000789702">
    <property type="component" value="Unassembled WGS sequence"/>
</dbReference>
<gene>
    <name evidence="1" type="ORF">DHETER_LOCUS10679</name>
</gene>
<sequence length="64" mass="7500">MATALQTATCFSSKPIIVYYLQQTYKTFQGLIWHENSAHRIYNQPPAYLISLPSQHIEQFKRLL</sequence>
<protein>
    <submittedName>
        <fullName evidence="1">12171_t:CDS:1</fullName>
    </submittedName>
</protein>
<comment type="caution">
    <text evidence="1">The sequence shown here is derived from an EMBL/GenBank/DDBJ whole genome shotgun (WGS) entry which is preliminary data.</text>
</comment>
<feature type="non-terminal residue" evidence="1">
    <location>
        <position position="64"/>
    </location>
</feature>
<name>A0ACA9NXU0_9GLOM</name>
<organism evidence="1 2">
    <name type="scientific">Dentiscutata heterogama</name>
    <dbReference type="NCBI Taxonomy" id="1316150"/>
    <lineage>
        <taxon>Eukaryota</taxon>
        <taxon>Fungi</taxon>
        <taxon>Fungi incertae sedis</taxon>
        <taxon>Mucoromycota</taxon>
        <taxon>Glomeromycotina</taxon>
        <taxon>Glomeromycetes</taxon>
        <taxon>Diversisporales</taxon>
        <taxon>Gigasporaceae</taxon>
        <taxon>Dentiscutata</taxon>
    </lineage>
</organism>
<reference evidence="1" key="1">
    <citation type="submission" date="2021-06" db="EMBL/GenBank/DDBJ databases">
        <authorList>
            <person name="Kallberg Y."/>
            <person name="Tangrot J."/>
            <person name="Rosling A."/>
        </authorList>
    </citation>
    <scope>NUCLEOTIDE SEQUENCE</scope>
    <source>
        <strain evidence="1">IL203A</strain>
    </source>
</reference>